<dbReference type="GeneID" id="56132566"/>
<keyword evidence="1" id="KW-0812">Transmembrane</keyword>
<keyword evidence="3" id="KW-1185">Reference proteome</keyword>
<keyword evidence="1" id="KW-0472">Membrane</keyword>
<organism evidence="2 3">
    <name type="scientific">Lactococcus phage phiQ1</name>
    <dbReference type="NCBI Taxonomy" id="2488571"/>
    <lineage>
        <taxon>Viruses</taxon>
        <taxon>Duplodnaviria</taxon>
        <taxon>Heunggongvirae</taxon>
        <taxon>Uroviricota</taxon>
        <taxon>Caudoviricetes</taxon>
        <taxon>Teubervirus</taxon>
        <taxon>Teubervirus Q1</taxon>
    </lineage>
</organism>
<dbReference type="RefSeq" id="YP_009900347.1">
    <property type="nucleotide sequence ID" value="NC_049805.1"/>
</dbReference>
<dbReference type="EMBL" id="AP019527">
    <property type="protein sequence ID" value="BBI90370.1"/>
    <property type="molecule type" value="Genomic_DNA"/>
</dbReference>
<sequence>MNLLVIIGLILSLIITTSIIVYQYLLSEFIKAKKEHKQFSRTVEKRRKQMEEDFIKLGETFEEMEKRTHNASKSVKDLGKGLSELKGINKCAWENKGEDNDKKGTNKTKD</sequence>
<reference evidence="2 3" key="1">
    <citation type="submission" date="2019-03" db="EMBL/GenBank/DDBJ databases">
        <title>Complete genome sequencing analysis of lytic phage phiQ1.</title>
        <authorList>
            <person name="Kimuro A."/>
            <person name="Yamasaka A."/>
            <person name="Fujino Y."/>
            <person name="Doi K."/>
        </authorList>
    </citation>
    <scope>NUCLEOTIDE SEQUENCE [LARGE SCALE GENOMIC DNA]</scope>
    <source>
        <strain evidence="3">phiQ1</strain>
    </source>
</reference>
<proteinExistence type="predicted"/>
<dbReference type="KEGG" id="vg:56132566"/>
<protein>
    <submittedName>
        <fullName evidence="2">Uncharacterized protein</fullName>
    </submittedName>
</protein>
<evidence type="ECO:0000256" key="1">
    <source>
        <dbReference type="SAM" id="Phobius"/>
    </source>
</evidence>
<name>A0A455VEM8_9CAUD</name>
<dbReference type="Proteomes" id="UP000291120">
    <property type="component" value="Segment"/>
</dbReference>
<feature type="transmembrane region" description="Helical" evidence="1">
    <location>
        <begin position="6"/>
        <end position="26"/>
    </location>
</feature>
<keyword evidence="1" id="KW-1133">Transmembrane helix</keyword>
<evidence type="ECO:0000313" key="2">
    <source>
        <dbReference type="EMBL" id="BBI90370.1"/>
    </source>
</evidence>
<accession>A0A455VEM8</accession>
<evidence type="ECO:0000313" key="3">
    <source>
        <dbReference type="Proteomes" id="UP000291120"/>
    </source>
</evidence>